<dbReference type="GO" id="GO:0008270">
    <property type="term" value="F:zinc ion binding"/>
    <property type="evidence" value="ECO:0007669"/>
    <property type="project" value="InterPro"/>
</dbReference>
<feature type="compositionally biased region" description="Basic and acidic residues" evidence="6">
    <location>
        <begin position="17"/>
        <end position="37"/>
    </location>
</feature>
<evidence type="ECO:0000256" key="4">
    <source>
        <dbReference type="ARBA" id="ARBA00023242"/>
    </source>
</evidence>
<dbReference type="InterPro" id="IPR036864">
    <property type="entry name" value="Zn2-C6_fun-type_DNA-bd_sf"/>
</dbReference>
<dbReference type="SMART" id="SM00066">
    <property type="entry name" value="GAL4"/>
    <property type="match status" value="1"/>
</dbReference>
<dbReference type="AlphaFoldDB" id="A0AB34FFT5"/>
<dbReference type="PROSITE" id="PS50048">
    <property type="entry name" value="ZN2_CY6_FUNGAL_2"/>
    <property type="match status" value="1"/>
</dbReference>
<dbReference type="SUPFAM" id="SSF57701">
    <property type="entry name" value="Zn2/Cys6 DNA-binding domain"/>
    <property type="match status" value="1"/>
</dbReference>
<reference evidence="8" key="1">
    <citation type="submission" date="2023-01" db="EMBL/GenBank/DDBJ databases">
        <title>The growth and conidiation of Purpureocillium lavendulum are regulated by nitrogen source and histone H3K14 acetylation.</title>
        <authorList>
            <person name="Tang P."/>
            <person name="Han J."/>
            <person name="Zhang C."/>
            <person name="Tang P."/>
            <person name="Qi F."/>
            <person name="Zhang K."/>
            <person name="Liang L."/>
        </authorList>
    </citation>
    <scope>NUCLEOTIDE SEQUENCE</scope>
    <source>
        <strain evidence="8">YMF1.00683</strain>
    </source>
</reference>
<name>A0AB34FFT5_9HYPO</name>
<gene>
    <name evidence="8" type="ORF">O9K51_08689</name>
</gene>
<dbReference type="EMBL" id="JAQHRD010000008">
    <property type="protein sequence ID" value="KAJ6438100.1"/>
    <property type="molecule type" value="Genomic_DNA"/>
</dbReference>
<keyword evidence="1" id="KW-0479">Metal-binding</keyword>
<comment type="caution">
    <text evidence="8">The sequence shown here is derived from an EMBL/GenBank/DDBJ whole genome shotgun (WGS) entry which is preliminary data.</text>
</comment>
<dbReference type="GO" id="GO:0003677">
    <property type="term" value="F:DNA binding"/>
    <property type="evidence" value="ECO:0007669"/>
    <property type="project" value="InterPro"/>
</dbReference>
<evidence type="ECO:0000256" key="6">
    <source>
        <dbReference type="SAM" id="MobiDB-lite"/>
    </source>
</evidence>
<accession>A0AB34FFT5</accession>
<organism evidence="8 9">
    <name type="scientific">Purpureocillium lavendulum</name>
    <dbReference type="NCBI Taxonomy" id="1247861"/>
    <lineage>
        <taxon>Eukaryota</taxon>
        <taxon>Fungi</taxon>
        <taxon>Dikarya</taxon>
        <taxon>Ascomycota</taxon>
        <taxon>Pezizomycotina</taxon>
        <taxon>Sordariomycetes</taxon>
        <taxon>Hypocreomycetidae</taxon>
        <taxon>Hypocreales</taxon>
        <taxon>Ophiocordycipitaceae</taxon>
        <taxon>Purpureocillium</taxon>
    </lineage>
</organism>
<proteinExistence type="predicted"/>
<sequence length="771" mass="85826">MDQSSPGKPPHQPQVGGHERSNKSRRVPAELRQRTEHSCDRCKSRKQKCSTWPGETRCRHCLKYGYDCVVTKPRKQRSYGSPAVQESRVAILESLVKRAMPEVDTSNMESLLEMGRSLKVSIPDGVRLGLFREAEIELDNDTSRDDEQLVQDLQGQSQYIGRASSYLFQMKLRALVGGRQKSRQMYLFGPNPTDSHANHETSPSPHTGNDQTDIVDISSTAAATTPGSTLSIDITDPPHTDEMVTSSLVRVFFEQVNADFPVLHEATFLETIEEWRRSPSHADPAWFCGFLCVLILARRLPSNLAVASEYESHWWLRIQSLLSKILFTSSLASIQALLLAALHLHNTGSRDTCWTLTGAAARIGFAIGLHRDRLDVNITPLAREMRKRVWWTLYSFEQVQVSSHDRPSALDSIKHLGGASRESFLDMGMHVPPEYTVWSNRLVALLGAACRVLPESTNSSYMGAAGLLKELSLWRAALPKHLSTKLIDSMPPSFQRPLILLHVQYHYTTSLISRNALLARFMSLSKSEGCSISESVVSMADVCIESGRLLSQLLLKLDAMTKFNATTWLDTYYLYSAVLVLTLSIMCDVRQDKLELAFESQRNLSRCLSLSTKHLANPMVPSTMRRWLSVVETRHRHSISTITLLLIKDSKMQISNILSVVAVLAGVACAAPAEAGGRSRGGQQQNVNYAEIAQLVQRFGNLRNSVLGQIQQITGDDATTRIAGQFNLGEPIQRLNKAANEINSAIETIQSKLQSAQSEYSSNEGGSKNFF</sequence>
<dbReference type="CDD" id="cd00067">
    <property type="entry name" value="GAL4"/>
    <property type="match status" value="1"/>
</dbReference>
<dbReference type="InterPro" id="IPR051127">
    <property type="entry name" value="Fungal_SecMet_Regulators"/>
</dbReference>
<feature type="compositionally biased region" description="Polar residues" evidence="6">
    <location>
        <begin position="192"/>
        <end position="212"/>
    </location>
</feature>
<dbReference type="Gene3D" id="4.10.240.10">
    <property type="entry name" value="Zn(2)-C6 fungal-type DNA-binding domain"/>
    <property type="match status" value="1"/>
</dbReference>
<dbReference type="PANTHER" id="PTHR47424">
    <property type="entry name" value="REGULATORY PROTEIN GAL4"/>
    <property type="match status" value="1"/>
</dbReference>
<feature type="coiled-coil region" evidence="5">
    <location>
        <begin position="732"/>
        <end position="759"/>
    </location>
</feature>
<dbReference type="CDD" id="cd12148">
    <property type="entry name" value="fungal_TF_MHR"/>
    <property type="match status" value="1"/>
</dbReference>
<keyword evidence="4" id="KW-0539">Nucleus</keyword>
<dbReference type="GO" id="GO:0006351">
    <property type="term" value="P:DNA-templated transcription"/>
    <property type="evidence" value="ECO:0007669"/>
    <property type="project" value="InterPro"/>
</dbReference>
<evidence type="ECO:0000313" key="8">
    <source>
        <dbReference type="EMBL" id="KAJ6438100.1"/>
    </source>
</evidence>
<feature type="region of interest" description="Disordered" evidence="6">
    <location>
        <begin position="185"/>
        <end position="212"/>
    </location>
</feature>
<evidence type="ECO:0000256" key="3">
    <source>
        <dbReference type="ARBA" id="ARBA00023163"/>
    </source>
</evidence>
<dbReference type="GO" id="GO:0000981">
    <property type="term" value="F:DNA-binding transcription factor activity, RNA polymerase II-specific"/>
    <property type="evidence" value="ECO:0007669"/>
    <property type="project" value="InterPro"/>
</dbReference>
<feature type="domain" description="Zn(2)-C6 fungal-type" evidence="7">
    <location>
        <begin position="38"/>
        <end position="70"/>
    </location>
</feature>
<keyword evidence="3" id="KW-0804">Transcription</keyword>
<feature type="region of interest" description="Disordered" evidence="6">
    <location>
        <begin position="1"/>
        <end position="37"/>
    </location>
</feature>
<keyword evidence="2" id="KW-0805">Transcription regulation</keyword>
<evidence type="ECO:0000313" key="9">
    <source>
        <dbReference type="Proteomes" id="UP001163105"/>
    </source>
</evidence>
<dbReference type="PANTHER" id="PTHR47424:SF6">
    <property type="entry name" value="PROLINE UTILIZATION TRANS-ACTIVATOR"/>
    <property type="match status" value="1"/>
</dbReference>
<dbReference type="InterPro" id="IPR001138">
    <property type="entry name" value="Zn2Cys6_DnaBD"/>
</dbReference>
<keyword evidence="9" id="KW-1185">Reference proteome</keyword>
<dbReference type="Pfam" id="PF00172">
    <property type="entry name" value="Zn_clus"/>
    <property type="match status" value="1"/>
</dbReference>
<evidence type="ECO:0000259" key="7">
    <source>
        <dbReference type="PROSITE" id="PS50048"/>
    </source>
</evidence>
<dbReference type="InterPro" id="IPR007219">
    <property type="entry name" value="XnlR_reg_dom"/>
</dbReference>
<keyword evidence="5" id="KW-0175">Coiled coil</keyword>
<dbReference type="Pfam" id="PF04082">
    <property type="entry name" value="Fungal_trans"/>
    <property type="match status" value="1"/>
</dbReference>
<evidence type="ECO:0000256" key="2">
    <source>
        <dbReference type="ARBA" id="ARBA00023015"/>
    </source>
</evidence>
<dbReference type="SMART" id="SM00906">
    <property type="entry name" value="Fungal_trans"/>
    <property type="match status" value="1"/>
</dbReference>
<evidence type="ECO:0000256" key="1">
    <source>
        <dbReference type="ARBA" id="ARBA00022723"/>
    </source>
</evidence>
<evidence type="ECO:0000256" key="5">
    <source>
        <dbReference type="SAM" id="Coils"/>
    </source>
</evidence>
<protein>
    <submittedName>
        <fullName evidence="8">MULE transposase domain-containing protein</fullName>
    </submittedName>
</protein>
<dbReference type="Proteomes" id="UP001163105">
    <property type="component" value="Unassembled WGS sequence"/>
</dbReference>
<dbReference type="PROSITE" id="PS00463">
    <property type="entry name" value="ZN2_CY6_FUNGAL_1"/>
    <property type="match status" value="1"/>
</dbReference>